<dbReference type="AlphaFoldDB" id="A0AAD2EGM2"/>
<dbReference type="PANTHER" id="PTHR10009">
    <property type="entry name" value="PROTEIN YELLOW-RELATED"/>
    <property type="match status" value="1"/>
</dbReference>
<evidence type="ECO:0000313" key="4">
    <source>
        <dbReference type="EMBL" id="CAJ0680375.1"/>
    </source>
</evidence>
<dbReference type="PANTHER" id="PTHR10009:SF18">
    <property type="entry name" value="PROTEIN YELLOW-LIKE PROTEIN"/>
    <property type="match status" value="1"/>
</dbReference>
<keyword evidence="3" id="KW-0732">Signal</keyword>
<protein>
    <recommendedName>
        <fullName evidence="8">Major royal jelly protein</fullName>
    </recommendedName>
</protein>
<dbReference type="GO" id="GO:0005576">
    <property type="term" value="C:extracellular region"/>
    <property type="evidence" value="ECO:0007669"/>
    <property type="project" value="UniProtKB-SubCell"/>
</dbReference>
<dbReference type="SUPFAM" id="SSF63829">
    <property type="entry name" value="Calcium-dependent phosphotriesterase"/>
    <property type="match status" value="1"/>
</dbReference>
<dbReference type="RefSeq" id="WP_104565101.1">
    <property type="nucleotide sequence ID" value="NZ_CATVXE010000003.1"/>
</dbReference>
<evidence type="ECO:0000313" key="6">
    <source>
        <dbReference type="Proteomes" id="UP001190002"/>
    </source>
</evidence>
<evidence type="ECO:0000256" key="3">
    <source>
        <dbReference type="SAM" id="SignalP"/>
    </source>
</evidence>
<feature type="chain" id="PRO_5042028331" description="Major royal jelly protein" evidence="3">
    <location>
        <begin position="24"/>
        <end position="411"/>
    </location>
</feature>
<feature type="signal peptide" evidence="3">
    <location>
        <begin position="1"/>
        <end position="23"/>
    </location>
</feature>
<reference evidence="4 7" key="1">
    <citation type="submission" date="2023-07" db="EMBL/GenBank/DDBJ databases">
        <authorList>
            <person name="Peeters C."/>
        </authorList>
    </citation>
    <scope>NUCLEOTIDE SEQUENCE</scope>
    <source>
        <strain evidence="5 7">R-77569</strain>
        <strain evidence="4">R-77591</strain>
    </source>
</reference>
<dbReference type="InterPro" id="IPR011042">
    <property type="entry name" value="6-blade_b-propeller_TolB-like"/>
</dbReference>
<evidence type="ECO:0000313" key="5">
    <source>
        <dbReference type="EMBL" id="CAJ0864528.1"/>
    </source>
</evidence>
<dbReference type="Proteomes" id="UP001190002">
    <property type="component" value="Unassembled WGS sequence"/>
</dbReference>
<comment type="subcellular location">
    <subcellularLocation>
        <location evidence="1">Secreted</location>
    </subcellularLocation>
</comment>
<name>A0AAD2EGM2_9RALS</name>
<sequence length="411" mass="43414">MNRYRLTLAAALLAAVACSTAAAAVQPAQAAERASLERWRSYTGVTWAAADDEGNAAADAGSVNAPIAGIHFDVQGRAFVSTPRLVSADAPATLSVLDTRTASGPARLTAFPSTEGNAVAGAPDQHLRNVLGFYIDRRNGWLWALDQGFVAGENEAPAGAQKIMVYALDTGRLVKRIGLDAVADRKASFLNDIVVDEARKVAYVSDSGLRSAPANQAALIVVDFTSGRARRLLDRHPSLMPEPGAKVMSHGTEVWPGKPLVLGINGIALSPDARTLYWTVTTGRHAHAIATHVLRNPKANRAEVAAAVQDLGDVGGNTDGIVTGADGRLYITDVTRNGIVRYDPATKTMALVATDEDVSWPDTPTIAPDGALVVTASRLNLHFAGMVKAGEERYDLWRLPLRPSGQGGMSK</sequence>
<dbReference type="InterPro" id="IPR017996">
    <property type="entry name" value="MRJP/yellow-related"/>
</dbReference>
<dbReference type="Pfam" id="PF03022">
    <property type="entry name" value="MRJP"/>
    <property type="match status" value="1"/>
</dbReference>
<keyword evidence="2" id="KW-0964">Secreted</keyword>
<dbReference type="PROSITE" id="PS51257">
    <property type="entry name" value="PROKAR_LIPOPROTEIN"/>
    <property type="match status" value="1"/>
</dbReference>
<evidence type="ECO:0000256" key="2">
    <source>
        <dbReference type="ARBA" id="ARBA00022525"/>
    </source>
</evidence>
<dbReference type="EMBL" id="CAUDKV010000005">
    <property type="protein sequence ID" value="CAJ0864528.1"/>
    <property type="molecule type" value="Genomic_DNA"/>
</dbReference>
<evidence type="ECO:0008006" key="8">
    <source>
        <dbReference type="Google" id="ProtNLM"/>
    </source>
</evidence>
<evidence type="ECO:0000313" key="7">
    <source>
        <dbReference type="Proteomes" id="UP001190452"/>
    </source>
</evidence>
<dbReference type="EMBL" id="CATVXE010000003">
    <property type="protein sequence ID" value="CAJ0680375.1"/>
    <property type="molecule type" value="Genomic_DNA"/>
</dbReference>
<comment type="caution">
    <text evidence="4">The sequence shown here is derived from an EMBL/GenBank/DDBJ whole genome shotgun (WGS) entry which is preliminary data.</text>
</comment>
<dbReference type="Proteomes" id="UP001190452">
    <property type="component" value="Unassembled WGS sequence"/>
</dbReference>
<accession>A0AAD2EGM2</accession>
<keyword evidence="7" id="KW-1185">Reference proteome</keyword>
<proteinExistence type="predicted"/>
<dbReference type="Gene3D" id="2.120.10.30">
    <property type="entry name" value="TolB, C-terminal domain"/>
    <property type="match status" value="1"/>
</dbReference>
<organism evidence="4 6">
    <name type="scientific">Ralstonia mannitolilytica</name>
    <dbReference type="NCBI Taxonomy" id="105219"/>
    <lineage>
        <taxon>Bacteria</taxon>
        <taxon>Pseudomonadati</taxon>
        <taxon>Pseudomonadota</taxon>
        <taxon>Betaproteobacteria</taxon>
        <taxon>Burkholderiales</taxon>
        <taxon>Burkholderiaceae</taxon>
        <taxon>Ralstonia</taxon>
    </lineage>
</organism>
<evidence type="ECO:0000256" key="1">
    <source>
        <dbReference type="ARBA" id="ARBA00004613"/>
    </source>
</evidence>
<gene>
    <name evidence="5" type="ORF">R77569_01716</name>
    <name evidence="4" type="ORF">R77591_00809</name>
</gene>